<sequence>MLAVLMLGLVLVIWAILARPAQRYSVTVPIAMAASGLILTNGTNPLVNVEVTGPVVRHLIEITLALVLFTDATDISMRWLRETGRVPMRMLFIAFPLTVLLGFAAGVPLLPGAGWWVCAICAAVLAATDSTPILPLLHDRRLPAGMRHTITVVSGLDDGIAAPLVLLLLAGAIGTDDLESVLLELLIALVAGLVTGYGGARLLTIARQRGWSTEEAERVGLLAVAITAFAMGEVLHGNGFVAAFVAGLAARATAPHMPRATLQTVSDAALVLSAAVWFVFGSLIVPAFMDGLEWRVFVYAFLSLTLIRMLPVALSLLGSHVPWRERWALGFWGPRGLDSMVLGIIALEQLSGLDADWVADVVVVVISLSILIHGLSARYFARWWDRDRRTRTPADTTPAEPA</sequence>
<keyword evidence="12" id="KW-1185">Reference proteome</keyword>
<keyword evidence="6 9" id="KW-1133">Transmembrane helix</keyword>
<dbReference type="EMBL" id="BONG01000030">
    <property type="protein sequence ID" value="GIF91289.1"/>
    <property type="molecule type" value="Genomic_DNA"/>
</dbReference>
<dbReference type="Pfam" id="PF00999">
    <property type="entry name" value="Na_H_Exchanger"/>
    <property type="match status" value="1"/>
</dbReference>
<dbReference type="Gene3D" id="1.20.1530.20">
    <property type="match status" value="1"/>
</dbReference>
<keyword evidence="2" id="KW-0813">Transport</keyword>
<evidence type="ECO:0000256" key="5">
    <source>
        <dbReference type="ARBA" id="ARBA00022692"/>
    </source>
</evidence>
<organism evidence="11 12">
    <name type="scientific">Catellatospora chokoriensis</name>
    <dbReference type="NCBI Taxonomy" id="310353"/>
    <lineage>
        <taxon>Bacteria</taxon>
        <taxon>Bacillati</taxon>
        <taxon>Actinomycetota</taxon>
        <taxon>Actinomycetes</taxon>
        <taxon>Micromonosporales</taxon>
        <taxon>Micromonosporaceae</taxon>
        <taxon>Catellatospora</taxon>
    </lineage>
</organism>
<dbReference type="PANTHER" id="PTHR32507:SF8">
    <property type="entry name" value="CNH1P"/>
    <property type="match status" value="1"/>
</dbReference>
<keyword evidence="4" id="KW-1003">Cell membrane</keyword>
<feature type="transmembrane region" description="Helical" evidence="9">
    <location>
        <begin position="221"/>
        <end position="248"/>
    </location>
</feature>
<dbReference type="InterPro" id="IPR006153">
    <property type="entry name" value="Cation/H_exchanger_TM"/>
</dbReference>
<proteinExistence type="predicted"/>
<dbReference type="GO" id="GO:1902600">
    <property type="term" value="P:proton transmembrane transport"/>
    <property type="evidence" value="ECO:0007669"/>
    <property type="project" value="InterPro"/>
</dbReference>
<comment type="subcellular location">
    <subcellularLocation>
        <location evidence="1">Cell membrane</location>
        <topology evidence="1">Multi-pass membrane protein</topology>
    </subcellularLocation>
</comment>
<dbReference type="PANTHER" id="PTHR32507">
    <property type="entry name" value="NA(+)/H(+) ANTIPORTER 1"/>
    <property type="match status" value="1"/>
</dbReference>
<dbReference type="GO" id="GO:0005886">
    <property type="term" value="C:plasma membrane"/>
    <property type="evidence" value="ECO:0007669"/>
    <property type="project" value="UniProtKB-SubCell"/>
</dbReference>
<evidence type="ECO:0000313" key="12">
    <source>
        <dbReference type="Proteomes" id="UP000619293"/>
    </source>
</evidence>
<feature type="transmembrane region" description="Helical" evidence="9">
    <location>
        <begin position="149"/>
        <end position="174"/>
    </location>
</feature>
<feature type="transmembrane region" description="Helical" evidence="9">
    <location>
        <begin position="113"/>
        <end position="137"/>
    </location>
</feature>
<evidence type="ECO:0000256" key="4">
    <source>
        <dbReference type="ARBA" id="ARBA00022475"/>
    </source>
</evidence>
<keyword evidence="3" id="KW-0050">Antiport</keyword>
<protein>
    <submittedName>
        <fullName evidence="11">Sodium/hydrogen exchanger</fullName>
    </submittedName>
</protein>
<evidence type="ECO:0000313" key="11">
    <source>
        <dbReference type="EMBL" id="GIF91289.1"/>
    </source>
</evidence>
<reference evidence="11 12" key="1">
    <citation type="submission" date="2021-01" db="EMBL/GenBank/DDBJ databases">
        <title>Whole genome shotgun sequence of Catellatospora chokoriensis NBRC 107358.</title>
        <authorList>
            <person name="Komaki H."/>
            <person name="Tamura T."/>
        </authorList>
    </citation>
    <scope>NUCLEOTIDE SEQUENCE [LARGE SCALE GENOMIC DNA]</scope>
    <source>
        <strain evidence="11 12">NBRC 107358</strain>
    </source>
</reference>
<evidence type="ECO:0000256" key="9">
    <source>
        <dbReference type="SAM" id="Phobius"/>
    </source>
</evidence>
<accession>A0A8J3JZI4</accession>
<gene>
    <name evidence="11" type="ORF">Cch02nite_47330</name>
</gene>
<feature type="domain" description="Cation/H+ exchanger transmembrane" evidence="10">
    <location>
        <begin position="15"/>
        <end position="381"/>
    </location>
</feature>
<dbReference type="InterPro" id="IPR038770">
    <property type="entry name" value="Na+/solute_symporter_sf"/>
</dbReference>
<feature type="transmembrane region" description="Helical" evidence="9">
    <location>
        <begin position="357"/>
        <end position="381"/>
    </location>
</feature>
<dbReference type="Proteomes" id="UP000619293">
    <property type="component" value="Unassembled WGS sequence"/>
</dbReference>
<feature type="transmembrane region" description="Helical" evidence="9">
    <location>
        <begin position="268"/>
        <end position="289"/>
    </location>
</feature>
<evidence type="ECO:0000256" key="3">
    <source>
        <dbReference type="ARBA" id="ARBA00022449"/>
    </source>
</evidence>
<name>A0A8J3JZI4_9ACTN</name>
<evidence type="ECO:0000256" key="8">
    <source>
        <dbReference type="ARBA" id="ARBA00023136"/>
    </source>
</evidence>
<evidence type="ECO:0000256" key="2">
    <source>
        <dbReference type="ARBA" id="ARBA00022448"/>
    </source>
</evidence>
<dbReference type="RefSeq" id="WP_191839071.1">
    <property type="nucleotide sequence ID" value="NZ_BAAALB010000006.1"/>
</dbReference>
<keyword evidence="5 9" id="KW-0812">Transmembrane</keyword>
<evidence type="ECO:0000259" key="10">
    <source>
        <dbReference type="Pfam" id="PF00999"/>
    </source>
</evidence>
<evidence type="ECO:0000256" key="7">
    <source>
        <dbReference type="ARBA" id="ARBA00023065"/>
    </source>
</evidence>
<feature type="transmembrane region" description="Helical" evidence="9">
    <location>
        <begin position="180"/>
        <end position="200"/>
    </location>
</feature>
<keyword evidence="8 9" id="KW-0472">Membrane</keyword>
<feature type="transmembrane region" description="Helical" evidence="9">
    <location>
        <begin position="296"/>
        <end position="317"/>
    </location>
</feature>
<evidence type="ECO:0000256" key="6">
    <source>
        <dbReference type="ARBA" id="ARBA00022989"/>
    </source>
</evidence>
<comment type="caution">
    <text evidence="11">The sequence shown here is derived from an EMBL/GenBank/DDBJ whole genome shotgun (WGS) entry which is preliminary data.</text>
</comment>
<keyword evidence="7" id="KW-0406">Ion transport</keyword>
<evidence type="ECO:0000256" key="1">
    <source>
        <dbReference type="ARBA" id="ARBA00004651"/>
    </source>
</evidence>
<dbReference type="GO" id="GO:0015297">
    <property type="term" value="F:antiporter activity"/>
    <property type="evidence" value="ECO:0007669"/>
    <property type="project" value="UniProtKB-KW"/>
</dbReference>
<feature type="transmembrane region" description="Helical" evidence="9">
    <location>
        <begin position="90"/>
        <end position="107"/>
    </location>
</feature>
<dbReference type="AlphaFoldDB" id="A0A8J3JZI4"/>